<feature type="transmembrane region" description="Helical" evidence="7">
    <location>
        <begin position="279"/>
        <end position="296"/>
    </location>
</feature>
<keyword evidence="3" id="KW-1003">Cell membrane</keyword>
<evidence type="ECO:0000256" key="2">
    <source>
        <dbReference type="ARBA" id="ARBA00022448"/>
    </source>
</evidence>
<protein>
    <submittedName>
        <fullName evidence="9">MFS transporter</fullName>
    </submittedName>
</protein>
<name>A0ABW5BG80_9PROT</name>
<feature type="transmembrane region" description="Helical" evidence="7">
    <location>
        <begin position="145"/>
        <end position="166"/>
    </location>
</feature>
<dbReference type="InterPro" id="IPR020846">
    <property type="entry name" value="MFS_dom"/>
</dbReference>
<proteinExistence type="predicted"/>
<accession>A0ABW5BG80</accession>
<dbReference type="Gene3D" id="1.20.1250.20">
    <property type="entry name" value="MFS general substrate transporter like domains"/>
    <property type="match status" value="2"/>
</dbReference>
<keyword evidence="5 7" id="KW-1133">Transmembrane helix</keyword>
<dbReference type="Pfam" id="PF07690">
    <property type="entry name" value="MFS_1"/>
    <property type="match status" value="1"/>
</dbReference>
<feature type="transmembrane region" description="Helical" evidence="7">
    <location>
        <begin position="87"/>
        <end position="105"/>
    </location>
</feature>
<feature type="transmembrane region" description="Helical" evidence="7">
    <location>
        <begin position="55"/>
        <end position="75"/>
    </location>
</feature>
<feature type="transmembrane region" description="Helical" evidence="7">
    <location>
        <begin position="111"/>
        <end position="133"/>
    </location>
</feature>
<feature type="transmembrane region" description="Helical" evidence="7">
    <location>
        <begin position="204"/>
        <end position="225"/>
    </location>
</feature>
<evidence type="ECO:0000256" key="3">
    <source>
        <dbReference type="ARBA" id="ARBA00022475"/>
    </source>
</evidence>
<feature type="transmembrane region" description="Helical" evidence="7">
    <location>
        <begin position="252"/>
        <end position="272"/>
    </location>
</feature>
<evidence type="ECO:0000313" key="10">
    <source>
        <dbReference type="Proteomes" id="UP001597294"/>
    </source>
</evidence>
<evidence type="ECO:0000256" key="1">
    <source>
        <dbReference type="ARBA" id="ARBA00004651"/>
    </source>
</evidence>
<dbReference type="CDD" id="cd17477">
    <property type="entry name" value="MFS_YcaD_like"/>
    <property type="match status" value="1"/>
</dbReference>
<comment type="subcellular location">
    <subcellularLocation>
        <location evidence="1">Cell membrane</location>
        <topology evidence="1">Multi-pass membrane protein</topology>
    </subcellularLocation>
</comment>
<gene>
    <name evidence="9" type="ORF">ACFSKO_00530</name>
</gene>
<dbReference type="EMBL" id="JBHUII010000001">
    <property type="protein sequence ID" value="MFD2204074.1"/>
    <property type="molecule type" value="Genomic_DNA"/>
</dbReference>
<evidence type="ECO:0000256" key="6">
    <source>
        <dbReference type="ARBA" id="ARBA00023136"/>
    </source>
</evidence>
<feature type="transmembrane region" description="Helical" evidence="7">
    <location>
        <begin position="367"/>
        <end position="387"/>
    </location>
</feature>
<dbReference type="PANTHER" id="PTHR23521:SF2">
    <property type="entry name" value="TRANSPORTER MFS SUPERFAMILY"/>
    <property type="match status" value="1"/>
</dbReference>
<evidence type="ECO:0000256" key="4">
    <source>
        <dbReference type="ARBA" id="ARBA00022692"/>
    </source>
</evidence>
<dbReference type="PROSITE" id="PS50850">
    <property type="entry name" value="MFS"/>
    <property type="match status" value="1"/>
</dbReference>
<keyword evidence="4 7" id="KW-0812">Transmembrane</keyword>
<feature type="transmembrane region" description="Helical" evidence="7">
    <location>
        <begin position="335"/>
        <end position="355"/>
    </location>
</feature>
<evidence type="ECO:0000259" key="8">
    <source>
        <dbReference type="PROSITE" id="PS50850"/>
    </source>
</evidence>
<feature type="transmembrane region" description="Helical" evidence="7">
    <location>
        <begin position="302"/>
        <end position="323"/>
    </location>
</feature>
<reference evidence="10" key="1">
    <citation type="journal article" date="2019" name="Int. J. Syst. Evol. Microbiol.">
        <title>The Global Catalogue of Microorganisms (GCM) 10K type strain sequencing project: providing services to taxonomists for standard genome sequencing and annotation.</title>
        <authorList>
            <consortium name="The Broad Institute Genomics Platform"/>
            <consortium name="The Broad Institute Genome Sequencing Center for Infectious Disease"/>
            <person name="Wu L."/>
            <person name="Ma J."/>
        </authorList>
    </citation>
    <scope>NUCLEOTIDE SEQUENCE [LARGE SCALE GENOMIC DNA]</scope>
    <source>
        <strain evidence="10">CGMCC 4.7192</strain>
    </source>
</reference>
<evidence type="ECO:0000313" key="9">
    <source>
        <dbReference type="EMBL" id="MFD2204074.1"/>
    </source>
</evidence>
<keyword evidence="10" id="KW-1185">Reference proteome</keyword>
<evidence type="ECO:0000256" key="5">
    <source>
        <dbReference type="ARBA" id="ARBA00022989"/>
    </source>
</evidence>
<sequence length="399" mass="43401">MNNKTQERTGNHNAEVERLKSLVAVVSCVSIAGISMGFTLPLMTLTLDRDGSSGLLIGLIGSILGIAIVVYSPIVPKCISMLGMRKYVLACMIAEALMFICLKLFPLPLHWIVIRFVMGMAVAGIFIATESWINHLARPETRGRVLAIFNISLGVGFAAGPMILIFTGTVGWPPFLTGAAITTVALIPLFFIKSPKMNLEEPSKFSPFAFIFIAPALCLAVVLTAGTETLMGSLFHYYSARIGYLEADMHKMLSLFFIGGIVFQYPIGWLADHINIRKLLLALGLICFLCICIITQTPHNALLLKITLFCWGGIVTSIYTTALTAVGQEYDGSELIAANTSFGLLWGLGGFMPLIGGQATVYFGGNGLLYTAMFLTLLFIFLMALSIRRPSSRKTRYPS</sequence>
<keyword evidence="2" id="KW-0813">Transport</keyword>
<comment type="caution">
    <text evidence="9">The sequence shown here is derived from an EMBL/GenBank/DDBJ whole genome shotgun (WGS) entry which is preliminary data.</text>
</comment>
<dbReference type="InterPro" id="IPR011701">
    <property type="entry name" value="MFS"/>
</dbReference>
<organism evidence="9 10">
    <name type="scientific">Kiloniella antarctica</name>
    <dbReference type="NCBI Taxonomy" id="1550907"/>
    <lineage>
        <taxon>Bacteria</taxon>
        <taxon>Pseudomonadati</taxon>
        <taxon>Pseudomonadota</taxon>
        <taxon>Alphaproteobacteria</taxon>
        <taxon>Rhodospirillales</taxon>
        <taxon>Kiloniellaceae</taxon>
        <taxon>Kiloniella</taxon>
    </lineage>
</organism>
<dbReference type="PANTHER" id="PTHR23521">
    <property type="entry name" value="TRANSPORTER MFS SUPERFAMILY"/>
    <property type="match status" value="1"/>
</dbReference>
<dbReference type="Proteomes" id="UP001597294">
    <property type="component" value="Unassembled WGS sequence"/>
</dbReference>
<feature type="domain" description="Major facilitator superfamily (MFS) profile" evidence="8">
    <location>
        <begin position="16"/>
        <end position="390"/>
    </location>
</feature>
<keyword evidence="6 7" id="KW-0472">Membrane</keyword>
<dbReference type="InterPro" id="IPR047200">
    <property type="entry name" value="MFS_YcaD-like"/>
</dbReference>
<dbReference type="InterPro" id="IPR036259">
    <property type="entry name" value="MFS_trans_sf"/>
</dbReference>
<dbReference type="RefSeq" id="WP_380247270.1">
    <property type="nucleotide sequence ID" value="NZ_JBHUII010000001.1"/>
</dbReference>
<feature type="transmembrane region" description="Helical" evidence="7">
    <location>
        <begin position="21"/>
        <end position="43"/>
    </location>
</feature>
<dbReference type="SUPFAM" id="SSF103473">
    <property type="entry name" value="MFS general substrate transporter"/>
    <property type="match status" value="1"/>
</dbReference>
<evidence type="ECO:0000256" key="7">
    <source>
        <dbReference type="SAM" id="Phobius"/>
    </source>
</evidence>
<feature type="transmembrane region" description="Helical" evidence="7">
    <location>
        <begin position="172"/>
        <end position="192"/>
    </location>
</feature>